<dbReference type="InterPro" id="IPR014001">
    <property type="entry name" value="Helicase_ATP-bd"/>
</dbReference>
<dbReference type="SMART" id="SM00847">
    <property type="entry name" value="HA2"/>
    <property type="match status" value="1"/>
</dbReference>
<feature type="domain" description="Helicase ATP-binding" evidence="5">
    <location>
        <begin position="15"/>
        <end position="179"/>
    </location>
</feature>
<dbReference type="InterPro" id="IPR010225">
    <property type="entry name" value="HrpB"/>
</dbReference>
<dbReference type="InterPro" id="IPR007502">
    <property type="entry name" value="Helicase-assoc_dom"/>
</dbReference>
<keyword evidence="3 7" id="KW-0347">Helicase</keyword>
<evidence type="ECO:0000256" key="4">
    <source>
        <dbReference type="ARBA" id="ARBA00022840"/>
    </source>
</evidence>
<evidence type="ECO:0000259" key="6">
    <source>
        <dbReference type="PROSITE" id="PS51194"/>
    </source>
</evidence>
<dbReference type="GO" id="GO:0003676">
    <property type="term" value="F:nucleic acid binding"/>
    <property type="evidence" value="ECO:0007669"/>
    <property type="project" value="InterPro"/>
</dbReference>
<dbReference type="PIRSF" id="PIRSF005496">
    <property type="entry name" value="ATP_hel_hrpB"/>
    <property type="match status" value="1"/>
</dbReference>
<dbReference type="CDD" id="cd17990">
    <property type="entry name" value="DEXHc_HrpB"/>
    <property type="match status" value="1"/>
</dbReference>
<accession>A0A841RBN6</accession>
<evidence type="ECO:0000256" key="1">
    <source>
        <dbReference type="ARBA" id="ARBA00022741"/>
    </source>
</evidence>
<dbReference type="RefSeq" id="WP_184746455.1">
    <property type="nucleotide sequence ID" value="NZ_JACHGJ010000003.1"/>
</dbReference>
<dbReference type="SMART" id="SM00490">
    <property type="entry name" value="HELICc"/>
    <property type="match status" value="1"/>
</dbReference>
<dbReference type="GO" id="GO:0016787">
    <property type="term" value="F:hydrolase activity"/>
    <property type="evidence" value="ECO:0007669"/>
    <property type="project" value="UniProtKB-KW"/>
</dbReference>
<dbReference type="InterPro" id="IPR049614">
    <property type="entry name" value="HrpB_DEXH"/>
</dbReference>
<dbReference type="PANTHER" id="PTHR43519:SF1">
    <property type="entry name" value="ATP-DEPENDENT RNA HELICASE HRPB"/>
    <property type="match status" value="1"/>
</dbReference>
<gene>
    <name evidence="7" type="ORF">HNR50_001982</name>
</gene>
<dbReference type="NCBIfam" id="TIGR01970">
    <property type="entry name" value="DEAH_box_HrpB"/>
    <property type="match status" value="1"/>
</dbReference>
<dbReference type="InterPro" id="IPR001650">
    <property type="entry name" value="Helicase_C-like"/>
</dbReference>
<dbReference type="PROSITE" id="PS51192">
    <property type="entry name" value="HELICASE_ATP_BIND_1"/>
    <property type="match status" value="1"/>
</dbReference>
<feature type="domain" description="Helicase C-terminal" evidence="6">
    <location>
        <begin position="196"/>
        <end position="367"/>
    </location>
</feature>
<dbReference type="PANTHER" id="PTHR43519">
    <property type="entry name" value="ATP-DEPENDENT RNA HELICASE HRPB"/>
    <property type="match status" value="1"/>
</dbReference>
<evidence type="ECO:0000313" key="7">
    <source>
        <dbReference type="EMBL" id="MBB6480319.1"/>
    </source>
</evidence>
<keyword evidence="2 7" id="KW-0378">Hydrolase</keyword>
<keyword evidence="8" id="KW-1185">Reference proteome</keyword>
<dbReference type="FunFam" id="3.40.50.300:FF:002125">
    <property type="entry name" value="ATP-dependent helicase HrpB"/>
    <property type="match status" value="1"/>
</dbReference>
<dbReference type="Pfam" id="PF00270">
    <property type="entry name" value="DEAD"/>
    <property type="match status" value="1"/>
</dbReference>
<dbReference type="Pfam" id="PF00271">
    <property type="entry name" value="Helicase_C"/>
    <property type="match status" value="1"/>
</dbReference>
<dbReference type="EMBL" id="JACHGJ010000003">
    <property type="protein sequence ID" value="MBB6480319.1"/>
    <property type="molecule type" value="Genomic_DNA"/>
</dbReference>
<protein>
    <submittedName>
        <fullName evidence="7">ATP-dependent helicase HrpB</fullName>
        <ecNumber evidence="7">3.6.4.13</ecNumber>
    </submittedName>
</protein>
<dbReference type="SUPFAM" id="SSF52540">
    <property type="entry name" value="P-loop containing nucleoside triphosphate hydrolases"/>
    <property type="match status" value="1"/>
</dbReference>
<dbReference type="InterPro" id="IPR011545">
    <property type="entry name" value="DEAD/DEAH_box_helicase_dom"/>
</dbReference>
<dbReference type="Pfam" id="PF08482">
    <property type="entry name" value="HrpB_C"/>
    <property type="match status" value="1"/>
</dbReference>
<evidence type="ECO:0000313" key="8">
    <source>
        <dbReference type="Proteomes" id="UP000587760"/>
    </source>
</evidence>
<dbReference type="PROSITE" id="PS51194">
    <property type="entry name" value="HELICASE_CTER"/>
    <property type="match status" value="1"/>
</dbReference>
<evidence type="ECO:0000256" key="2">
    <source>
        <dbReference type="ARBA" id="ARBA00022801"/>
    </source>
</evidence>
<sequence length="821" mass="92637">MNRDLPVYDVMPQILETLERESSLVIEAPPGAGKTTAVPLELIDRPWLKGKKIVMLEPRRLAARNAAWWMARQLGEKTGERVGYSVHLDRKVSDRTIIEVVTEGVFLNRLVRDPELGDTALVIFDEFHERSLDADLALTLLKESREILREDLKIMVMSATLDAAPVAEYLGSAPVISSEGKSYPVEIRYREDRDRDLIDHTVWIIREAVREERGSILVFLPGVGEIRRVQSMLSDSLPGSIEVFPLYGNLSREEQELAIEPAEEGKRKIVLATSIAESSLTIKGIRVVIDSGLIRTPRFDPRMGMDSLETLPVSRASADQRTGRAGRLESGLCYRLWNEHKRLDPFGEPGIAVEDLCGLALVLARWGYNDYSKLTWLTRPNDSIFRGGRMLLEELGAVDRTGITGKGKQISDLPLHPRLGAMVLDGDKAGAPRKARDLAAILSERDCLRFPRDYHQTDILYRLEALTGKTPPGGSIDRNAANRIKEYSRSMGKGKKEQSTVSEITAGSLLLSAYPDRVGKRRADGTYSLSNGSQASIEEGDSLSHCDYLVIPSLGGTGSVPRISLAAALREEEILEKLGEAIREEETLDFDKEKNRFAALKMRKLGHLVLKEQKLNSIEPERFREALCRYLAQGGLNDLNWNKEATLFRNRILFLRREGFEEYPDLRDEALTENMDWLTPFLGAVNLKSRLAEIPLLDALKGLVDWTQLRQLDELAPTHLIVPSGSKIPIDYSEKEPFLRVRLQELFGLDRTPLLCGGKHQLTIHLLSPASRPIQITRDLKSFWDNTYNEVKKDLKGRYPKHYWPDNPYEAEPTNRAKRRK</sequence>
<dbReference type="InterPro" id="IPR027417">
    <property type="entry name" value="P-loop_NTPase"/>
</dbReference>
<proteinExistence type="predicted"/>
<dbReference type="SMART" id="SM00487">
    <property type="entry name" value="DEXDc"/>
    <property type="match status" value="1"/>
</dbReference>
<evidence type="ECO:0000256" key="3">
    <source>
        <dbReference type="ARBA" id="ARBA00022806"/>
    </source>
</evidence>
<dbReference type="CDD" id="cd18791">
    <property type="entry name" value="SF2_C_RHA"/>
    <property type="match status" value="1"/>
</dbReference>
<dbReference type="Proteomes" id="UP000587760">
    <property type="component" value="Unassembled WGS sequence"/>
</dbReference>
<dbReference type="Gene3D" id="1.20.120.1080">
    <property type="match status" value="1"/>
</dbReference>
<reference evidence="7 8" key="1">
    <citation type="submission" date="2020-08" db="EMBL/GenBank/DDBJ databases">
        <title>Genomic Encyclopedia of Type Strains, Phase IV (KMG-IV): sequencing the most valuable type-strain genomes for metagenomic binning, comparative biology and taxonomic classification.</title>
        <authorList>
            <person name="Goeker M."/>
        </authorList>
    </citation>
    <scope>NUCLEOTIDE SEQUENCE [LARGE SCALE GENOMIC DNA]</scope>
    <source>
        <strain evidence="7 8">DSM 2461</strain>
    </source>
</reference>
<dbReference type="Gene3D" id="3.40.50.300">
    <property type="entry name" value="P-loop containing nucleotide triphosphate hydrolases"/>
    <property type="match status" value="2"/>
</dbReference>
<keyword evidence="1" id="KW-0547">Nucleotide-binding</keyword>
<name>A0A841RBN6_9SPIO</name>
<keyword evidence="4" id="KW-0067">ATP-binding</keyword>
<dbReference type="GO" id="GO:0005524">
    <property type="term" value="F:ATP binding"/>
    <property type="evidence" value="ECO:0007669"/>
    <property type="project" value="UniProtKB-KW"/>
</dbReference>
<evidence type="ECO:0000259" key="5">
    <source>
        <dbReference type="PROSITE" id="PS51192"/>
    </source>
</evidence>
<comment type="caution">
    <text evidence="7">The sequence shown here is derived from an EMBL/GenBank/DDBJ whole genome shotgun (WGS) entry which is preliminary data.</text>
</comment>
<dbReference type="EC" id="3.6.4.13" evidence="7"/>
<organism evidence="7 8">
    <name type="scientific">Spirochaeta isovalerica</name>
    <dbReference type="NCBI Taxonomy" id="150"/>
    <lineage>
        <taxon>Bacteria</taxon>
        <taxon>Pseudomonadati</taxon>
        <taxon>Spirochaetota</taxon>
        <taxon>Spirochaetia</taxon>
        <taxon>Spirochaetales</taxon>
        <taxon>Spirochaetaceae</taxon>
        <taxon>Spirochaeta</taxon>
    </lineage>
</organism>
<dbReference type="GO" id="GO:0003724">
    <property type="term" value="F:RNA helicase activity"/>
    <property type="evidence" value="ECO:0007669"/>
    <property type="project" value="UniProtKB-EC"/>
</dbReference>
<dbReference type="InterPro" id="IPR013689">
    <property type="entry name" value="RNA_helicase_ATP-dep_HrpB_C"/>
</dbReference>
<dbReference type="AlphaFoldDB" id="A0A841RBN6"/>